<dbReference type="Pfam" id="PF13086">
    <property type="entry name" value="AAA_11"/>
    <property type="match status" value="2"/>
</dbReference>
<evidence type="ECO:0000256" key="4">
    <source>
        <dbReference type="PROSITE-ProRule" id="PRU00723"/>
    </source>
</evidence>
<dbReference type="SUPFAM" id="SSF52540">
    <property type="entry name" value="P-loop containing nucleoside triphosphate hydrolases"/>
    <property type="match status" value="1"/>
</dbReference>
<dbReference type="InterPro" id="IPR047187">
    <property type="entry name" value="SF1_C_Upf1"/>
</dbReference>
<dbReference type="InterPro" id="IPR027417">
    <property type="entry name" value="P-loop_NTPase"/>
</dbReference>
<accession>A0AAD9JYR2</accession>
<gene>
    <name evidence="7" type="ORF">LSH36_120g03044</name>
</gene>
<feature type="compositionally biased region" description="Polar residues" evidence="5">
    <location>
        <begin position="1423"/>
        <end position="1437"/>
    </location>
</feature>
<feature type="region of interest" description="Disordered" evidence="5">
    <location>
        <begin position="1860"/>
        <end position="1898"/>
    </location>
</feature>
<dbReference type="Pfam" id="PF00642">
    <property type="entry name" value="zf-CCCH"/>
    <property type="match status" value="1"/>
</dbReference>
<dbReference type="GO" id="GO:0035194">
    <property type="term" value="P:regulatory ncRNA-mediated post-transcriptional gene silencing"/>
    <property type="evidence" value="ECO:0007669"/>
    <property type="project" value="TreeGrafter"/>
</dbReference>
<feature type="region of interest" description="Disordered" evidence="5">
    <location>
        <begin position="142"/>
        <end position="180"/>
    </location>
</feature>
<dbReference type="GO" id="GO:0008270">
    <property type="term" value="F:zinc ion binding"/>
    <property type="evidence" value="ECO:0007669"/>
    <property type="project" value="UniProtKB-KW"/>
</dbReference>
<dbReference type="InterPro" id="IPR045055">
    <property type="entry name" value="DNA2/NAM7-like"/>
</dbReference>
<keyword evidence="2 4" id="KW-0863">Zinc-finger</keyword>
<keyword evidence="1 4" id="KW-0479">Metal-binding</keyword>
<dbReference type="Gene3D" id="3.40.50.300">
    <property type="entry name" value="P-loop containing nucleotide triphosphate hydrolases"/>
    <property type="match status" value="3"/>
</dbReference>
<dbReference type="GO" id="GO:0043186">
    <property type="term" value="C:P granule"/>
    <property type="evidence" value="ECO:0007669"/>
    <property type="project" value="TreeGrafter"/>
</dbReference>
<feature type="domain" description="C3H1-type" evidence="6">
    <location>
        <begin position="294"/>
        <end position="322"/>
    </location>
</feature>
<dbReference type="Gene3D" id="6.10.250.3220">
    <property type="match status" value="1"/>
</dbReference>
<dbReference type="PROSITE" id="PS50103">
    <property type="entry name" value="ZF_C3H1"/>
    <property type="match status" value="1"/>
</dbReference>
<name>A0AAD9JYR2_9ANNE</name>
<evidence type="ECO:0000256" key="1">
    <source>
        <dbReference type="ARBA" id="ARBA00022723"/>
    </source>
</evidence>
<evidence type="ECO:0000256" key="5">
    <source>
        <dbReference type="SAM" id="MobiDB-lite"/>
    </source>
</evidence>
<comment type="caution">
    <text evidence="7">The sequence shown here is derived from an EMBL/GenBank/DDBJ whole genome shotgun (WGS) entry which is preliminary data.</text>
</comment>
<dbReference type="InterPro" id="IPR036855">
    <property type="entry name" value="Znf_CCCH_sf"/>
</dbReference>
<feature type="region of interest" description="Disordered" evidence="5">
    <location>
        <begin position="659"/>
        <end position="684"/>
    </location>
</feature>
<dbReference type="GO" id="GO:0005829">
    <property type="term" value="C:cytosol"/>
    <property type="evidence" value="ECO:0007669"/>
    <property type="project" value="TreeGrafter"/>
</dbReference>
<feature type="compositionally biased region" description="Basic and acidic residues" evidence="5">
    <location>
        <begin position="148"/>
        <end position="159"/>
    </location>
</feature>
<dbReference type="InterPro" id="IPR011990">
    <property type="entry name" value="TPR-like_helical_dom_sf"/>
</dbReference>
<dbReference type="SUPFAM" id="SSF48452">
    <property type="entry name" value="TPR-like"/>
    <property type="match status" value="1"/>
</dbReference>
<feature type="compositionally biased region" description="Low complexity" evidence="5">
    <location>
        <begin position="1860"/>
        <end position="1878"/>
    </location>
</feature>
<dbReference type="Proteomes" id="UP001208570">
    <property type="component" value="Unassembled WGS sequence"/>
</dbReference>
<dbReference type="Pfam" id="PF13087">
    <property type="entry name" value="AAA_12"/>
    <property type="match status" value="2"/>
</dbReference>
<dbReference type="InterPro" id="IPR041677">
    <property type="entry name" value="DNA2/NAM7_AAA_11"/>
</dbReference>
<feature type="region of interest" description="Disordered" evidence="5">
    <location>
        <begin position="1423"/>
        <end position="1466"/>
    </location>
</feature>
<sequence>MSETDFTSESRASQLFHQGHYQEALRLYTAIYDRLPRDGDTRIAVGVLLSRSACHLKLKQFEKVLVDCNKVLELDKNNVKAIGRKTKVLCSLGRFIEAHHVAGDWRRKDPHNDQAEKEYKLLEMIIRTLPDQDGDAIIEAPLSASSRRHSEGEEVRLDSSEDFSTVSPMPTTGGERHHAETCTAVSDSIRSLDNEEMHSTSSDTSSSHQSADKNPSPCEEKYCSLDHTIPQSGMRLEPIQKPDTRGAACKHCNDDFESDQACAKHYQTRQHQEIVLAHAKEIWKFRPPPRGLTDKEYSLCSKFTKLGSCPYGSQCYQAHSVDELAEWCERFVLKKRAHEEGTNSECRHAETFLEKLMSTEDPDAVMKENIDSINVHMSSEPKIHLTSKKASHFWMFTLTTRVSLKCVILLDDTNRKYFHISSITVGPKRQQMPQDLEPDCQEWANPNHTMGKSANEHVYRIKVLFTTEIYGTFHQSVIFDFGEEPVLFREICIDCVPTVDVQTLKESLIIQEGRRWDLMKMDIVQFEPIPLPHDEMEEMILRWYPPPFATRFIPLPALLQPSLTQENYRDRMHSMLDLEEMAWFSSIAKFNVKAALQIVDRFMLMPSSHSEAKFARRGELYAYMKLKGNVSEDTAPGRLILQNVNTLYLAPVHGNSNIGSTNDDKCDDGNNTGDDDVDDNKNQQPSKAYEAVIEEKGKNFMFIRLSVQCVSELGLKKDTETTVEIQFHLNRLPICQMHMALDHLFDREFIFPSLSNSTNIPWTPQKLWKDNLDPRLNAKQREAVVAIATDLNIKLPPILIVGPYGTGKTFTIGQATKEVLSQENTRILICTHSNSAADLYIKDYLHPYVENNHPEATPLRVYYRHRWIETVHPTVKQYCLIGSASQKNGVSGSRSVFRHPTLEDLERIRVVVTTLSMSQYLCLDGVEPGFFTHIFLDEAAQVMECESLLPLRLSGPRTRLVLAGDHMQMGPEVHSEFARERDFHVSLLERLHKTYPNQHPCKIQLCENYRSHQAIIDFTSELFYDSKLVASGNQLQHDIFYPLTFFTARGEEVQHKNSTTFYNNAEVSINLELIMGMVVLMMMMTMMMMMAHGGDEDPDLHTRSKLKKCLSKSSSETKFAYCDLQFVQDKYMVLESIRLNIARLMFGDGSLMVYEIVERVSEIVKSWPKVWGDVDESSIGVVSPYSDQVQRIRSELRKRKLVNVSVERVLNIQGKQFRVILLSTVRTRHSCNTDPNMEEELDYGFLSNAKLLNTAITRAQSMVAAVGDPVSLSTIGKCRKIWERFLEVCNNNGSLYGITWAQLRAELDGVELKKVYVLNPLAPEFIPNRLRHGPVAPPEPVAYGKYGYMFLTRPRPVVAPTGACGRSRWSRTAILRTCLQPSANEVFPVHASCVPKYRVQHPTIANCVPPKSLGTPNRVNIVSPSTSTQMPVSISTEQGHRMPGSHKSFSSPDPVSSSLTQSPNEVSAANIQAASLPSNKIQNVIGAPVFMQNLTQSCTGNPVFMQWPTPVSDVGVYPNLAQSQQPMMPVNMRYLAPQFVKQSPVPVQSVPYAGQHVFRMTPRHTYPSYGVQPTQYLCPVMPLHPSYHTLARPVMDPHTPGIQGCHLRYQNHSSPVDNPVAASSVSPLPSPSAPCVTCSSKMSSNSISATSRQTNGLNCDNSRLDAILSGMGTAFFRKLWLSQELYSYITETESEMAAAEFIHKLQEGDFYKDKLKRDALGAKKCSEIDIEDSSIIAISRRSTQNNAKEVATSNCAKGEPSQAESESPLLTKLKRQQKKLNETAYQLTVSQTQQFTGPYSLQKKTTETLPDGKDTTTRLEESRSSTPSWASSGDPLEETCEVADSIIRFLEESHDDQLLSSELSELSSPSISDASPISDHSRPLYLRRSSDTKQNVTAKDSQPLTYASVLQKIPTPKADVPKSELPNSLYPSDPNEKYTSIAPQLPAGNLCRGITTGVPPANPLDILRNLNIKASPSTQALFDYFA</sequence>
<dbReference type="FunFam" id="3.40.50.300:FF:000419">
    <property type="entry name" value="Probable helicase with zinc finger domain"/>
    <property type="match status" value="1"/>
</dbReference>
<dbReference type="SUPFAM" id="SSF90229">
    <property type="entry name" value="CCCH zinc finger"/>
    <property type="match status" value="1"/>
</dbReference>
<organism evidence="7 8">
    <name type="scientific">Paralvinella palmiformis</name>
    <dbReference type="NCBI Taxonomy" id="53620"/>
    <lineage>
        <taxon>Eukaryota</taxon>
        <taxon>Metazoa</taxon>
        <taxon>Spiralia</taxon>
        <taxon>Lophotrochozoa</taxon>
        <taxon>Annelida</taxon>
        <taxon>Polychaeta</taxon>
        <taxon>Sedentaria</taxon>
        <taxon>Canalipalpata</taxon>
        <taxon>Terebellida</taxon>
        <taxon>Terebelliformia</taxon>
        <taxon>Alvinellidae</taxon>
        <taxon>Paralvinella</taxon>
    </lineage>
</organism>
<dbReference type="GO" id="GO:0004386">
    <property type="term" value="F:helicase activity"/>
    <property type="evidence" value="ECO:0007669"/>
    <property type="project" value="InterPro"/>
</dbReference>
<dbReference type="InterPro" id="IPR000571">
    <property type="entry name" value="Znf_CCCH"/>
</dbReference>
<evidence type="ECO:0000259" key="6">
    <source>
        <dbReference type="PROSITE" id="PS50103"/>
    </source>
</evidence>
<protein>
    <recommendedName>
        <fullName evidence="6">C3H1-type domain-containing protein</fullName>
    </recommendedName>
</protein>
<feature type="zinc finger region" description="C3H1-type" evidence="4">
    <location>
        <begin position="294"/>
        <end position="322"/>
    </location>
</feature>
<evidence type="ECO:0000313" key="7">
    <source>
        <dbReference type="EMBL" id="KAK2161165.1"/>
    </source>
</evidence>
<dbReference type="CDD" id="cd18808">
    <property type="entry name" value="SF1_C_Upf1"/>
    <property type="match status" value="1"/>
</dbReference>
<keyword evidence="3 4" id="KW-0862">Zinc</keyword>
<dbReference type="InterPro" id="IPR041679">
    <property type="entry name" value="DNA2/NAM7-like_C"/>
</dbReference>
<feature type="compositionally biased region" description="Low complexity" evidence="5">
    <location>
        <begin position="1445"/>
        <end position="1462"/>
    </location>
</feature>
<dbReference type="PANTHER" id="PTHR10887:SF365">
    <property type="entry name" value="HELICASE WITH ZINC FINGER DOMAIN-RELATED"/>
    <property type="match status" value="1"/>
</dbReference>
<reference evidence="7" key="1">
    <citation type="journal article" date="2023" name="Mol. Biol. Evol.">
        <title>Third-Generation Sequencing Reveals the Adaptive Role of the Epigenome in Three Deep-Sea Polychaetes.</title>
        <authorList>
            <person name="Perez M."/>
            <person name="Aroh O."/>
            <person name="Sun Y."/>
            <person name="Lan Y."/>
            <person name="Juniper S.K."/>
            <person name="Young C.R."/>
            <person name="Angers B."/>
            <person name="Qian P.Y."/>
        </authorList>
    </citation>
    <scope>NUCLEOTIDE SEQUENCE</scope>
    <source>
        <strain evidence="7">P08H-3</strain>
    </source>
</reference>
<evidence type="ECO:0000256" key="3">
    <source>
        <dbReference type="ARBA" id="ARBA00022833"/>
    </source>
</evidence>
<feature type="region of interest" description="Disordered" evidence="5">
    <location>
        <begin position="193"/>
        <end position="223"/>
    </location>
</feature>
<proteinExistence type="predicted"/>
<evidence type="ECO:0000256" key="2">
    <source>
        <dbReference type="ARBA" id="ARBA00022771"/>
    </source>
</evidence>
<evidence type="ECO:0000313" key="8">
    <source>
        <dbReference type="Proteomes" id="UP001208570"/>
    </source>
</evidence>
<feature type="compositionally biased region" description="Basic and acidic residues" evidence="5">
    <location>
        <begin position="1804"/>
        <end position="1823"/>
    </location>
</feature>
<keyword evidence="8" id="KW-1185">Reference proteome</keyword>
<feature type="compositionally biased region" description="Low complexity" evidence="5">
    <location>
        <begin position="199"/>
        <end position="209"/>
    </location>
</feature>
<dbReference type="PANTHER" id="PTHR10887">
    <property type="entry name" value="DNA2/NAM7 HELICASE FAMILY"/>
    <property type="match status" value="1"/>
</dbReference>
<dbReference type="EMBL" id="JAODUP010000120">
    <property type="protein sequence ID" value="KAK2161165.1"/>
    <property type="molecule type" value="Genomic_DNA"/>
</dbReference>
<feature type="region of interest" description="Disordered" evidence="5">
    <location>
        <begin position="1798"/>
        <end position="1837"/>
    </location>
</feature>
<dbReference type="Gene3D" id="1.25.40.10">
    <property type="entry name" value="Tetratricopeptide repeat domain"/>
    <property type="match status" value="1"/>
</dbReference>